<protein>
    <submittedName>
        <fullName evidence="1">Uncharacterized protein</fullName>
    </submittedName>
</protein>
<evidence type="ECO:0000313" key="2">
    <source>
        <dbReference type="Proteomes" id="UP000223361"/>
    </source>
</evidence>
<proteinExistence type="predicted"/>
<sequence length="60" mass="6698">MELKELEPAIIGFTGGLGDHEYVLERGEVTSVGYFAKNENLYTETQVKKLLASKGEHNEI</sequence>
<accession>A0A1W6JKL1</accession>
<evidence type="ECO:0000313" key="1">
    <source>
        <dbReference type="EMBL" id="ARM66764.1"/>
    </source>
</evidence>
<dbReference type="EMBL" id="KY554771">
    <property type="protein sequence ID" value="ARM66764.1"/>
    <property type="molecule type" value="Genomic_DNA"/>
</dbReference>
<name>A0A1W6JKL1_9CAUD</name>
<dbReference type="Proteomes" id="UP000223361">
    <property type="component" value="Segment"/>
</dbReference>
<keyword evidence="2" id="KW-1185">Reference proteome</keyword>
<gene>
    <name evidence="1" type="ORF">AM4_105</name>
</gene>
<reference evidence="1 2" key="1">
    <citation type="journal article" date="2017" name="Viruses">
        <title>Phage Biodiversity in Artisanal Cheese Wheys Reflects the Complexity of the Fermentation Process.</title>
        <authorList>
            <person name="Mahony J."/>
            <person name="Moscarelli A."/>
            <person name="Kelleher P."/>
            <person name="Lugli G.A."/>
            <person name="Ventura M."/>
            <person name="Settanni L."/>
            <person name="van Sinderen D."/>
        </authorList>
    </citation>
    <scope>NUCLEOTIDE SEQUENCE [LARGE SCALE GENOMIC DNA]</scope>
</reference>
<organism evidence="1 2">
    <name type="scientific">Lactococcus phage AM4</name>
    <dbReference type="NCBI Taxonomy" id="1965472"/>
    <lineage>
        <taxon>Viruses</taxon>
        <taxon>Duplodnaviria</taxon>
        <taxon>Heunggongvirae</taxon>
        <taxon>Uroviricota</taxon>
        <taxon>Caudoviricetes</taxon>
        <taxon>Audreyjarvisvirus</taxon>
        <taxon>Audreyjarvisvirus AM4</taxon>
    </lineage>
</organism>